<accession>A0A2J7RK55</accession>
<dbReference type="InParanoid" id="A0A2J7RK55"/>
<comment type="caution">
    <text evidence="1">The sequence shown here is derived from an EMBL/GenBank/DDBJ whole genome shotgun (WGS) entry which is preliminary data.</text>
</comment>
<proteinExistence type="predicted"/>
<name>A0A2J7RK55_9NEOP</name>
<sequence>MVCCADSCRCSAEINVFHGNLAINQSDQSLAAYINYNIMESITMKRIIF</sequence>
<dbReference type="AlphaFoldDB" id="A0A2J7RK55"/>
<evidence type="ECO:0000313" key="2">
    <source>
        <dbReference type="Proteomes" id="UP000235965"/>
    </source>
</evidence>
<dbReference type="Proteomes" id="UP000235965">
    <property type="component" value="Unassembled WGS sequence"/>
</dbReference>
<gene>
    <name evidence="1" type="ORF">B7P43_G01477</name>
</gene>
<dbReference type="EMBL" id="NEVH01002981">
    <property type="protein sequence ID" value="PNF41217.1"/>
    <property type="molecule type" value="Genomic_DNA"/>
</dbReference>
<keyword evidence="2" id="KW-1185">Reference proteome</keyword>
<reference evidence="1 2" key="1">
    <citation type="submission" date="2017-12" db="EMBL/GenBank/DDBJ databases">
        <title>Hemimetabolous genomes reveal molecular basis of termite eusociality.</title>
        <authorList>
            <person name="Harrison M.C."/>
            <person name="Jongepier E."/>
            <person name="Robertson H.M."/>
            <person name="Arning N."/>
            <person name="Bitard-Feildel T."/>
            <person name="Chao H."/>
            <person name="Childers C.P."/>
            <person name="Dinh H."/>
            <person name="Doddapaneni H."/>
            <person name="Dugan S."/>
            <person name="Gowin J."/>
            <person name="Greiner C."/>
            <person name="Han Y."/>
            <person name="Hu H."/>
            <person name="Hughes D.S.T."/>
            <person name="Huylmans A.-K."/>
            <person name="Kemena C."/>
            <person name="Kremer L.P.M."/>
            <person name="Lee S.L."/>
            <person name="Lopez-Ezquerra A."/>
            <person name="Mallet L."/>
            <person name="Monroy-Kuhn J.M."/>
            <person name="Moser A."/>
            <person name="Murali S.C."/>
            <person name="Muzny D.M."/>
            <person name="Otani S."/>
            <person name="Piulachs M.-D."/>
            <person name="Poelchau M."/>
            <person name="Qu J."/>
            <person name="Schaub F."/>
            <person name="Wada-Katsumata A."/>
            <person name="Worley K.C."/>
            <person name="Xie Q."/>
            <person name="Ylla G."/>
            <person name="Poulsen M."/>
            <person name="Gibbs R.A."/>
            <person name="Schal C."/>
            <person name="Richards S."/>
            <person name="Belles X."/>
            <person name="Korb J."/>
            <person name="Bornberg-Bauer E."/>
        </authorList>
    </citation>
    <scope>NUCLEOTIDE SEQUENCE [LARGE SCALE GENOMIC DNA]</scope>
    <source>
        <tissue evidence="1">Whole body</tissue>
    </source>
</reference>
<evidence type="ECO:0000313" key="1">
    <source>
        <dbReference type="EMBL" id="PNF41217.1"/>
    </source>
</evidence>
<protein>
    <submittedName>
        <fullName evidence="1">Uncharacterized protein</fullName>
    </submittedName>
</protein>
<organism evidence="1 2">
    <name type="scientific">Cryptotermes secundus</name>
    <dbReference type="NCBI Taxonomy" id="105785"/>
    <lineage>
        <taxon>Eukaryota</taxon>
        <taxon>Metazoa</taxon>
        <taxon>Ecdysozoa</taxon>
        <taxon>Arthropoda</taxon>
        <taxon>Hexapoda</taxon>
        <taxon>Insecta</taxon>
        <taxon>Pterygota</taxon>
        <taxon>Neoptera</taxon>
        <taxon>Polyneoptera</taxon>
        <taxon>Dictyoptera</taxon>
        <taxon>Blattodea</taxon>
        <taxon>Blattoidea</taxon>
        <taxon>Termitoidae</taxon>
        <taxon>Kalotermitidae</taxon>
        <taxon>Cryptotermitinae</taxon>
        <taxon>Cryptotermes</taxon>
    </lineage>
</organism>